<keyword evidence="3" id="KW-1185">Reference proteome</keyword>
<feature type="compositionally biased region" description="Polar residues" evidence="1">
    <location>
        <begin position="174"/>
        <end position="186"/>
    </location>
</feature>
<proteinExistence type="predicted"/>
<comment type="caution">
    <text evidence="2">The sequence shown here is derived from an EMBL/GenBank/DDBJ whole genome shotgun (WGS) entry which is preliminary data.</text>
</comment>
<dbReference type="Proteomes" id="UP000193498">
    <property type="component" value="Unassembled WGS sequence"/>
</dbReference>
<protein>
    <submittedName>
        <fullName evidence="2">Uncharacterized protein</fullName>
    </submittedName>
</protein>
<dbReference type="InParanoid" id="A0A1Y1YWD7"/>
<sequence>MPHQRYLATSLFTLKPSLLRMPASVYAARFSTSSLLRDDSPHQSYTVDEMSRFLDSKSPKVTSSKSKLGRCSKLSRILQHMFRVSVRQPNEVSKQGDAAVGYRVTAEAIRSSMKHIEDSHSDRFLVKNPDELVYMTKTNVKPKFEEALQTLTNQKPDVGMEPEMEWSAEDEAINKTSNKSGSQPIS</sequence>
<gene>
    <name evidence="2" type="ORF">K493DRAFT_87829</name>
</gene>
<accession>A0A1Y1YWD7</accession>
<name>A0A1Y1YWD7_9FUNG</name>
<feature type="region of interest" description="Disordered" evidence="1">
    <location>
        <begin position="151"/>
        <end position="186"/>
    </location>
</feature>
<reference evidence="2 3" key="1">
    <citation type="submission" date="2016-07" db="EMBL/GenBank/DDBJ databases">
        <title>Pervasive Adenine N6-methylation of Active Genes in Fungi.</title>
        <authorList>
            <consortium name="DOE Joint Genome Institute"/>
            <person name="Mondo S.J."/>
            <person name="Dannebaum R.O."/>
            <person name="Kuo R.C."/>
            <person name="Labutti K."/>
            <person name="Haridas S."/>
            <person name="Kuo A."/>
            <person name="Salamov A."/>
            <person name="Ahrendt S.R."/>
            <person name="Lipzen A."/>
            <person name="Sullivan W."/>
            <person name="Andreopoulos W.B."/>
            <person name="Clum A."/>
            <person name="Lindquist E."/>
            <person name="Daum C."/>
            <person name="Ramamoorthy G.K."/>
            <person name="Gryganskyi A."/>
            <person name="Culley D."/>
            <person name="Magnuson J.K."/>
            <person name="James T.Y."/>
            <person name="O'Malley M.A."/>
            <person name="Stajich J.E."/>
            <person name="Spatafora J.W."/>
            <person name="Visel A."/>
            <person name="Grigoriev I.V."/>
        </authorList>
    </citation>
    <scope>NUCLEOTIDE SEQUENCE [LARGE SCALE GENOMIC DNA]</scope>
    <source>
        <strain evidence="2 3">CBS 931.73</strain>
    </source>
</reference>
<dbReference type="AlphaFoldDB" id="A0A1Y1YWD7"/>
<organism evidence="2 3">
    <name type="scientific">Basidiobolus meristosporus CBS 931.73</name>
    <dbReference type="NCBI Taxonomy" id="1314790"/>
    <lineage>
        <taxon>Eukaryota</taxon>
        <taxon>Fungi</taxon>
        <taxon>Fungi incertae sedis</taxon>
        <taxon>Zoopagomycota</taxon>
        <taxon>Entomophthoromycotina</taxon>
        <taxon>Basidiobolomycetes</taxon>
        <taxon>Basidiobolales</taxon>
        <taxon>Basidiobolaceae</taxon>
        <taxon>Basidiobolus</taxon>
    </lineage>
</organism>
<feature type="compositionally biased region" description="Acidic residues" evidence="1">
    <location>
        <begin position="160"/>
        <end position="171"/>
    </location>
</feature>
<evidence type="ECO:0000256" key="1">
    <source>
        <dbReference type="SAM" id="MobiDB-lite"/>
    </source>
</evidence>
<evidence type="ECO:0000313" key="2">
    <source>
        <dbReference type="EMBL" id="ORY02017.1"/>
    </source>
</evidence>
<evidence type="ECO:0000313" key="3">
    <source>
        <dbReference type="Proteomes" id="UP000193498"/>
    </source>
</evidence>
<dbReference type="EMBL" id="MCFE01000062">
    <property type="protein sequence ID" value="ORY02017.1"/>
    <property type="molecule type" value="Genomic_DNA"/>
</dbReference>